<dbReference type="AlphaFoldDB" id="A0A1Q8YKT5"/>
<organism evidence="17 18">
    <name type="scientific">Rhodoferax antarcticus ANT.BR</name>
    <dbReference type="NCBI Taxonomy" id="1111071"/>
    <lineage>
        <taxon>Bacteria</taxon>
        <taxon>Pseudomonadati</taxon>
        <taxon>Pseudomonadota</taxon>
        <taxon>Betaproteobacteria</taxon>
        <taxon>Burkholderiales</taxon>
        <taxon>Comamonadaceae</taxon>
        <taxon>Rhodoferax</taxon>
    </lineage>
</organism>
<dbReference type="InterPro" id="IPR050237">
    <property type="entry name" value="ATP-dep_AMP-bd_enzyme"/>
</dbReference>
<evidence type="ECO:0000256" key="12">
    <source>
        <dbReference type="ARBA" id="ARBA00026121"/>
    </source>
</evidence>
<dbReference type="PROSITE" id="PS00455">
    <property type="entry name" value="AMP_BINDING"/>
    <property type="match status" value="1"/>
</dbReference>
<comment type="pathway">
    <text evidence="3">Lipid metabolism; fatty acid beta-oxidation.</text>
</comment>
<accession>A0A1Q8YKT5</accession>
<feature type="domain" description="AMP-binding enzyme C-terminal" evidence="16">
    <location>
        <begin position="469"/>
        <end position="544"/>
    </location>
</feature>
<proteinExistence type="inferred from homology"/>
<dbReference type="FunFam" id="3.30.300.30:FF:000006">
    <property type="entry name" value="Long-chain-fatty-acid--CoA ligase FadD"/>
    <property type="match status" value="1"/>
</dbReference>
<keyword evidence="8" id="KW-0067">ATP-binding</keyword>
<evidence type="ECO:0000256" key="11">
    <source>
        <dbReference type="ARBA" id="ARBA00023136"/>
    </source>
</evidence>
<comment type="caution">
    <text evidence="17">The sequence shown here is derived from an EMBL/GenBank/DDBJ whole genome shotgun (WGS) entry which is preliminary data.</text>
</comment>
<comment type="cofactor">
    <cofactor evidence="1">
        <name>Mg(2+)</name>
        <dbReference type="ChEBI" id="CHEBI:18420"/>
    </cofactor>
</comment>
<dbReference type="InterPro" id="IPR045851">
    <property type="entry name" value="AMP-bd_C_sf"/>
</dbReference>
<evidence type="ECO:0000256" key="7">
    <source>
        <dbReference type="ARBA" id="ARBA00022832"/>
    </source>
</evidence>
<keyword evidence="5 17" id="KW-0436">Ligase</keyword>
<dbReference type="PANTHER" id="PTHR43767:SF8">
    <property type="entry name" value="LONG-CHAIN-FATTY-ACID--COA LIGASE"/>
    <property type="match status" value="1"/>
</dbReference>
<dbReference type="CDD" id="cd05936">
    <property type="entry name" value="FC-FACS_FadD_like"/>
    <property type="match status" value="1"/>
</dbReference>
<evidence type="ECO:0000259" key="16">
    <source>
        <dbReference type="Pfam" id="PF13193"/>
    </source>
</evidence>
<dbReference type="RefSeq" id="WP_075584827.1">
    <property type="nucleotide sequence ID" value="NZ_MSYM01000001.1"/>
</dbReference>
<sequence>MNKTWLGQYPAGVPVEIDIQRYSSLKDMFEVTCARFVDLPAYSSMGTTLSFRQIDDASRAFAAWLQKVAKLQRGDRVALMMPNLLQYPVALFGVLRAGMVAVNVNPLYTPRELAYQLKDSGATAIVVLENFAHTLAQVVQTTPIRTVITTQVGDLLPTLQRLLTNTVVKYVKKMVPPWQLEGAIDFKEVLSSGRAQALQDVVLTHDDLAFLQYTGGTTGVAKGTMLSHGNMVANVLQVAVWMSPNLNDGEETLIIPLPLYHVFALTGTLSFFSKGALAVLIANPRDMPAFLKVLKQTRFTAIIGVNTLFRALLDAPDFADVDLSRLKLTVAGGMAVQQVVAHRWNQRAGVSLVEGYGLTESAPVAIANPVTVQEWSGQIGVPVPSTDATILDEDGVPVALGQVGEIGLRGPQIMKGYWNRPEETANMFTADGWMLTGDMGVMDERGSIRITDRKKDMIVISGFKVFPNEIEDVLTMHPGVLEAGVIGVPDERSGEAVKAVIVRQKTELTEAEVLAHCRQHLTGYKMPRIVEFRTEPLPKSNVGKILRRELRVAPTDASQ</sequence>
<keyword evidence="9" id="KW-0460">Magnesium</keyword>
<dbReference type="InterPro" id="IPR020845">
    <property type="entry name" value="AMP-binding_CS"/>
</dbReference>
<dbReference type="Pfam" id="PF00501">
    <property type="entry name" value="AMP-binding"/>
    <property type="match status" value="1"/>
</dbReference>
<dbReference type="GO" id="GO:0005524">
    <property type="term" value="F:ATP binding"/>
    <property type="evidence" value="ECO:0007669"/>
    <property type="project" value="UniProtKB-KW"/>
</dbReference>
<dbReference type="Proteomes" id="UP000185911">
    <property type="component" value="Unassembled WGS sequence"/>
</dbReference>
<evidence type="ECO:0000256" key="1">
    <source>
        <dbReference type="ARBA" id="ARBA00001946"/>
    </source>
</evidence>
<evidence type="ECO:0000256" key="8">
    <source>
        <dbReference type="ARBA" id="ARBA00022840"/>
    </source>
</evidence>
<dbReference type="InterPro" id="IPR000873">
    <property type="entry name" value="AMP-dep_synth/lig_dom"/>
</dbReference>
<name>A0A1Q8YKT5_9BURK</name>
<evidence type="ECO:0000256" key="6">
    <source>
        <dbReference type="ARBA" id="ARBA00022741"/>
    </source>
</evidence>
<evidence type="ECO:0000256" key="3">
    <source>
        <dbReference type="ARBA" id="ARBA00005005"/>
    </source>
</evidence>
<dbReference type="PANTHER" id="PTHR43767">
    <property type="entry name" value="LONG-CHAIN-FATTY-ACID--COA LIGASE"/>
    <property type="match status" value="1"/>
</dbReference>
<evidence type="ECO:0000256" key="9">
    <source>
        <dbReference type="ARBA" id="ARBA00022842"/>
    </source>
</evidence>
<dbReference type="GO" id="GO:0016020">
    <property type="term" value="C:membrane"/>
    <property type="evidence" value="ECO:0007669"/>
    <property type="project" value="UniProtKB-SubCell"/>
</dbReference>
<keyword evidence="10" id="KW-0443">Lipid metabolism</keyword>
<dbReference type="Gene3D" id="3.40.50.12780">
    <property type="entry name" value="N-terminal domain of ligase-like"/>
    <property type="match status" value="1"/>
</dbReference>
<dbReference type="STRING" id="81479.RA876_14920"/>
<evidence type="ECO:0000256" key="5">
    <source>
        <dbReference type="ARBA" id="ARBA00022598"/>
    </source>
</evidence>
<dbReference type="EC" id="6.2.1.3" evidence="12"/>
<keyword evidence="18" id="KW-1185">Reference proteome</keyword>
<protein>
    <recommendedName>
        <fullName evidence="13">Long-chain-fatty-acid--CoA ligase</fullName>
        <ecNumber evidence="12">6.2.1.3</ecNumber>
    </recommendedName>
    <alternativeName>
        <fullName evidence="14">Long-chain acyl-CoA synthetase</fullName>
    </alternativeName>
</protein>
<feature type="domain" description="AMP-dependent synthetase/ligase" evidence="15">
    <location>
        <begin position="29"/>
        <end position="418"/>
    </location>
</feature>
<dbReference type="FunFam" id="3.40.50.12780:FF:000003">
    <property type="entry name" value="Long-chain-fatty-acid--CoA ligase FadD"/>
    <property type="match status" value="1"/>
</dbReference>
<evidence type="ECO:0000256" key="2">
    <source>
        <dbReference type="ARBA" id="ARBA00004170"/>
    </source>
</evidence>
<dbReference type="InterPro" id="IPR025110">
    <property type="entry name" value="AMP-bd_C"/>
</dbReference>
<keyword evidence="6" id="KW-0547">Nucleotide-binding</keyword>
<evidence type="ECO:0000256" key="14">
    <source>
        <dbReference type="ARBA" id="ARBA00042773"/>
    </source>
</evidence>
<reference evidence="17 18" key="1">
    <citation type="submission" date="2017-01" db="EMBL/GenBank/DDBJ databases">
        <title>Genome sequence of Rhodoferax antarcticus ANT.BR, a psychrophilic purple nonsulfur bacterium from an Antarctic microbial mat.</title>
        <authorList>
            <person name="Baker J."/>
            <person name="Riester C."/>
            <person name="Skinner B."/>
            <person name="Newell A."/>
            <person name="Swingley W."/>
            <person name="Madigan M."/>
            <person name="Jung D."/>
            <person name="Asao M."/>
            <person name="Chen M."/>
            <person name="Loughlin P."/>
            <person name="Pan H."/>
            <person name="Lin S."/>
            <person name="Li N."/>
            <person name="Shaw J."/>
            <person name="Prado M."/>
            <person name="Sherman C."/>
            <person name="Li X."/>
            <person name="Tang J."/>
            <person name="Blankenship R."/>
            <person name="Zhao T."/>
            <person name="Touchman J."/>
            <person name="Sattley M."/>
        </authorList>
    </citation>
    <scope>NUCLEOTIDE SEQUENCE [LARGE SCALE GENOMIC DNA]</scope>
    <source>
        <strain evidence="17 18">ANT.BR</strain>
    </source>
</reference>
<keyword evidence="7" id="KW-0276">Fatty acid metabolism</keyword>
<dbReference type="EMBL" id="MSYM01000001">
    <property type="protein sequence ID" value="OLP08557.1"/>
    <property type="molecule type" value="Genomic_DNA"/>
</dbReference>
<evidence type="ECO:0000256" key="4">
    <source>
        <dbReference type="ARBA" id="ARBA00006432"/>
    </source>
</evidence>
<gene>
    <name evidence="17" type="primary">fadD</name>
    <name evidence="17" type="ORF">BLL52_0164</name>
</gene>
<dbReference type="Pfam" id="PF13193">
    <property type="entry name" value="AMP-binding_C"/>
    <property type="match status" value="1"/>
</dbReference>
<evidence type="ECO:0000256" key="10">
    <source>
        <dbReference type="ARBA" id="ARBA00023098"/>
    </source>
</evidence>
<dbReference type="GO" id="GO:0004467">
    <property type="term" value="F:long-chain fatty acid-CoA ligase activity"/>
    <property type="evidence" value="ECO:0007669"/>
    <property type="project" value="UniProtKB-EC"/>
</dbReference>
<dbReference type="Gene3D" id="3.30.300.30">
    <property type="match status" value="1"/>
</dbReference>
<evidence type="ECO:0000313" key="17">
    <source>
        <dbReference type="EMBL" id="OLP08557.1"/>
    </source>
</evidence>
<keyword evidence="11" id="KW-0472">Membrane</keyword>
<evidence type="ECO:0000313" key="18">
    <source>
        <dbReference type="Proteomes" id="UP000185911"/>
    </source>
</evidence>
<evidence type="ECO:0000256" key="13">
    <source>
        <dbReference type="ARBA" id="ARBA00039545"/>
    </source>
</evidence>
<dbReference type="SUPFAM" id="SSF56801">
    <property type="entry name" value="Acetyl-CoA synthetase-like"/>
    <property type="match status" value="1"/>
</dbReference>
<comment type="similarity">
    <text evidence="4">Belongs to the ATP-dependent AMP-binding enzyme family.</text>
</comment>
<dbReference type="InterPro" id="IPR042099">
    <property type="entry name" value="ANL_N_sf"/>
</dbReference>
<comment type="subcellular location">
    <subcellularLocation>
        <location evidence="2">Membrane</location>
        <topology evidence="2">Peripheral membrane protein</topology>
    </subcellularLocation>
</comment>
<evidence type="ECO:0000259" key="15">
    <source>
        <dbReference type="Pfam" id="PF00501"/>
    </source>
</evidence>